<name>A0A078A0V6_STYLE</name>
<sequence>MYFSDNELESFQAADGMQGQSYLHIYLFMSSGRSLSNCGTQLNTQDSILFESLSKGQLLQYQSKQLFELKVKTSMPRPIPMKSNVPKNEQTVQRNKDLHPLELITQNPRQEKIIAIPLSTKVPQYIPFLNQSAF</sequence>
<dbReference type="InParanoid" id="A0A078A0V6"/>
<dbReference type="AlphaFoldDB" id="A0A078A0V6"/>
<organism evidence="1 2">
    <name type="scientific">Stylonychia lemnae</name>
    <name type="common">Ciliate</name>
    <dbReference type="NCBI Taxonomy" id="5949"/>
    <lineage>
        <taxon>Eukaryota</taxon>
        <taxon>Sar</taxon>
        <taxon>Alveolata</taxon>
        <taxon>Ciliophora</taxon>
        <taxon>Intramacronucleata</taxon>
        <taxon>Spirotrichea</taxon>
        <taxon>Stichotrichia</taxon>
        <taxon>Sporadotrichida</taxon>
        <taxon>Oxytrichidae</taxon>
        <taxon>Stylonychinae</taxon>
        <taxon>Stylonychia</taxon>
    </lineage>
</organism>
<protein>
    <submittedName>
        <fullName evidence="1">Uncharacterized protein</fullName>
    </submittedName>
</protein>
<dbReference type="EMBL" id="CCKQ01003963">
    <property type="protein sequence ID" value="CDW75108.1"/>
    <property type="molecule type" value="Genomic_DNA"/>
</dbReference>
<keyword evidence="2" id="KW-1185">Reference proteome</keyword>
<proteinExistence type="predicted"/>
<evidence type="ECO:0000313" key="2">
    <source>
        <dbReference type="Proteomes" id="UP000039865"/>
    </source>
</evidence>
<dbReference type="Proteomes" id="UP000039865">
    <property type="component" value="Unassembled WGS sequence"/>
</dbReference>
<reference evidence="1 2" key="1">
    <citation type="submission" date="2014-06" db="EMBL/GenBank/DDBJ databases">
        <authorList>
            <person name="Swart Estienne"/>
        </authorList>
    </citation>
    <scope>NUCLEOTIDE SEQUENCE [LARGE SCALE GENOMIC DNA]</scope>
    <source>
        <strain evidence="1 2">130c</strain>
    </source>
</reference>
<gene>
    <name evidence="1" type="primary">Contig6858.g7342</name>
    <name evidence="1" type="ORF">STYLEM_4095</name>
</gene>
<evidence type="ECO:0000313" key="1">
    <source>
        <dbReference type="EMBL" id="CDW75108.1"/>
    </source>
</evidence>
<accession>A0A078A0V6</accession>